<name>A0A4C1VRP7_EUMVA</name>
<dbReference type="EMBL" id="BGZK01000397">
    <property type="protein sequence ID" value="GBP41341.1"/>
    <property type="molecule type" value="Genomic_DNA"/>
</dbReference>
<evidence type="ECO:0000313" key="2">
    <source>
        <dbReference type="Proteomes" id="UP000299102"/>
    </source>
</evidence>
<proteinExistence type="predicted"/>
<sequence length="101" mass="11791">MWYVLSASSARIVLHVTIRRALREVAPLRGVHPTSIMLPKKKKRRKTYYVLTVVAVLGFKMKSSMLDQCGLRATNCRRHLHVKYARDRRLKDITYPENEPV</sequence>
<organism evidence="1 2">
    <name type="scientific">Eumeta variegata</name>
    <name type="common">Bagworm moth</name>
    <name type="synonym">Eumeta japonica</name>
    <dbReference type="NCBI Taxonomy" id="151549"/>
    <lineage>
        <taxon>Eukaryota</taxon>
        <taxon>Metazoa</taxon>
        <taxon>Ecdysozoa</taxon>
        <taxon>Arthropoda</taxon>
        <taxon>Hexapoda</taxon>
        <taxon>Insecta</taxon>
        <taxon>Pterygota</taxon>
        <taxon>Neoptera</taxon>
        <taxon>Endopterygota</taxon>
        <taxon>Lepidoptera</taxon>
        <taxon>Glossata</taxon>
        <taxon>Ditrysia</taxon>
        <taxon>Tineoidea</taxon>
        <taxon>Psychidae</taxon>
        <taxon>Oiketicinae</taxon>
        <taxon>Eumeta</taxon>
    </lineage>
</organism>
<evidence type="ECO:0000313" key="1">
    <source>
        <dbReference type="EMBL" id="GBP41341.1"/>
    </source>
</evidence>
<keyword evidence="2" id="KW-1185">Reference proteome</keyword>
<protein>
    <submittedName>
        <fullName evidence="1">Uncharacterized protein</fullName>
    </submittedName>
</protein>
<dbReference type="AlphaFoldDB" id="A0A4C1VRP7"/>
<reference evidence="1 2" key="1">
    <citation type="journal article" date="2019" name="Commun. Biol.">
        <title>The bagworm genome reveals a unique fibroin gene that provides high tensile strength.</title>
        <authorList>
            <person name="Kono N."/>
            <person name="Nakamura H."/>
            <person name="Ohtoshi R."/>
            <person name="Tomita M."/>
            <person name="Numata K."/>
            <person name="Arakawa K."/>
        </authorList>
    </citation>
    <scope>NUCLEOTIDE SEQUENCE [LARGE SCALE GENOMIC DNA]</scope>
</reference>
<comment type="caution">
    <text evidence="1">The sequence shown here is derived from an EMBL/GenBank/DDBJ whole genome shotgun (WGS) entry which is preliminary data.</text>
</comment>
<dbReference type="Proteomes" id="UP000299102">
    <property type="component" value="Unassembled WGS sequence"/>
</dbReference>
<accession>A0A4C1VRP7</accession>
<gene>
    <name evidence="1" type="ORF">EVAR_25179_1</name>
</gene>